<feature type="compositionally biased region" description="Polar residues" evidence="3">
    <location>
        <begin position="564"/>
        <end position="579"/>
    </location>
</feature>
<feature type="compositionally biased region" description="Basic and acidic residues" evidence="3">
    <location>
        <begin position="913"/>
        <end position="926"/>
    </location>
</feature>
<feature type="domain" description="Beta/gamma crystallin 'Greek key'" evidence="4">
    <location>
        <begin position="1753"/>
        <end position="1794"/>
    </location>
</feature>
<feature type="domain" description="Beta/gamma crystallin 'Greek key'" evidence="4">
    <location>
        <begin position="1434"/>
        <end position="1481"/>
    </location>
</feature>
<dbReference type="SUPFAM" id="SSF49695">
    <property type="entry name" value="gamma-Crystallin-like"/>
    <property type="match status" value="3"/>
</dbReference>
<feature type="compositionally biased region" description="Pro residues" evidence="3">
    <location>
        <begin position="1"/>
        <end position="24"/>
    </location>
</feature>
<dbReference type="SUPFAM" id="SSF50370">
    <property type="entry name" value="Ricin B-like lectins"/>
    <property type="match status" value="1"/>
</dbReference>
<feature type="compositionally biased region" description="Polar residues" evidence="3">
    <location>
        <begin position="952"/>
        <end position="963"/>
    </location>
</feature>
<dbReference type="InterPro" id="IPR035992">
    <property type="entry name" value="Ricin_B-like_lectins"/>
</dbReference>
<feature type="domain" description="Beta/gamma crystallin 'Greek key'" evidence="4">
    <location>
        <begin position="1279"/>
        <end position="1325"/>
    </location>
</feature>
<dbReference type="InterPro" id="IPR000772">
    <property type="entry name" value="Ricin_B_lectin"/>
</dbReference>
<dbReference type="PANTHER" id="PTHR11818:SF2">
    <property type="entry name" value="BETA_GAMMA CRYSTALLIN DOMAIN-CONTAINING PROTEIN 1"/>
    <property type="match status" value="1"/>
</dbReference>
<feature type="compositionally biased region" description="Basic residues" evidence="3">
    <location>
        <begin position="433"/>
        <end position="443"/>
    </location>
</feature>
<feature type="region of interest" description="Disordered" evidence="3">
    <location>
        <begin position="420"/>
        <end position="657"/>
    </location>
</feature>
<feature type="region of interest" description="Disordered" evidence="3">
    <location>
        <begin position="687"/>
        <end position="712"/>
    </location>
</feature>
<proteinExistence type="inferred from homology"/>
<feature type="compositionally biased region" description="Polar residues" evidence="3">
    <location>
        <begin position="489"/>
        <end position="503"/>
    </location>
</feature>
<feature type="compositionally biased region" description="Polar residues" evidence="3">
    <location>
        <begin position="256"/>
        <end position="269"/>
    </location>
</feature>
<dbReference type="PRINTS" id="PR01367">
    <property type="entry name" value="BGCRYSTALLIN"/>
</dbReference>
<dbReference type="PANTHER" id="PTHR11818">
    <property type="entry name" value="BETA/GAMMA CRYSTALLIN"/>
    <property type="match status" value="1"/>
</dbReference>
<dbReference type="SMART" id="SM00247">
    <property type="entry name" value="XTALbg"/>
    <property type="match status" value="6"/>
</dbReference>
<feature type="region of interest" description="Disordered" evidence="3">
    <location>
        <begin position="757"/>
        <end position="808"/>
    </location>
</feature>
<feature type="compositionally biased region" description="Basic and acidic residues" evidence="3">
    <location>
        <begin position="760"/>
        <end position="771"/>
    </location>
</feature>
<organism evidence="5 6">
    <name type="scientific">Anser brachyrhynchus</name>
    <name type="common">Pink-footed goose</name>
    <dbReference type="NCBI Taxonomy" id="132585"/>
    <lineage>
        <taxon>Eukaryota</taxon>
        <taxon>Metazoa</taxon>
        <taxon>Chordata</taxon>
        <taxon>Craniata</taxon>
        <taxon>Vertebrata</taxon>
        <taxon>Euteleostomi</taxon>
        <taxon>Archelosauria</taxon>
        <taxon>Archosauria</taxon>
        <taxon>Dinosauria</taxon>
        <taxon>Saurischia</taxon>
        <taxon>Theropoda</taxon>
        <taxon>Coelurosauria</taxon>
        <taxon>Aves</taxon>
        <taxon>Neognathae</taxon>
        <taxon>Galloanserae</taxon>
        <taxon>Anseriformes</taxon>
        <taxon>Anatidae</taxon>
        <taxon>Anserinae</taxon>
        <taxon>Anser</taxon>
    </lineage>
</organism>
<feature type="region of interest" description="Disordered" evidence="3">
    <location>
        <begin position="1"/>
        <end position="144"/>
    </location>
</feature>
<dbReference type="Proteomes" id="UP000694426">
    <property type="component" value="Unplaced"/>
</dbReference>
<feature type="region of interest" description="Disordered" evidence="3">
    <location>
        <begin position="949"/>
        <end position="968"/>
    </location>
</feature>
<name>A0A8B9BEC5_9AVES</name>
<feature type="domain" description="Beta/gamma crystallin 'Greek key'" evidence="4">
    <location>
        <begin position="1712"/>
        <end position="1752"/>
    </location>
</feature>
<dbReference type="InterPro" id="IPR011024">
    <property type="entry name" value="G_crystallin-like"/>
</dbReference>
<feature type="region of interest" description="Disordered" evidence="3">
    <location>
        <begin position="255"/>
        <end position="306"/>
    </location>
</feature>
<dbReference type="Ensembl" id="ENSABRT00000004427.1">
    <property type="protein sequence ID" value="ENSABRP00000003034.1"/>
    <property type="gene ID" value="ENSABRG00000002822.1"/>
</dbReference>
<reference evidence="5" key="2">
    <citation type="submission" date="2025-09" db="UniProtKB">
        <authorList>
            <consortium name="Ensembl"/>
        </authorList>
    </citation>
    <scope>IDENTIFICATION</scope>
</reference>
<comment type="similarity">
    <text evidence="1">Belongs to the beta/gamma-crystallin family.</text>
</comment>
<feature type="domain" description="Beta/gamma crystallin 'Greek key'" evidence="4">
    <location>
        <begin position="1482"/>
        <end position="1524"/>
    </location>
</feature>
<evidence type="ECO:0000256" key="2">
    <source>
        <dbReference type="ARBA" id="ARBA00022737"/>
    </source>
</evidence>
<reference evidence="5" key="1">
    <citation type="submission" date="2025-08" db="UniProtKB">
        <authorList>
            <consortium name="Ensembl"/>
        </authorList>
    </citation>
    <scope>IDENTIFICATION</scope>
</reference>
<dbReference type="InterPro" id="IPR001064">
    <property type="entry name" value="Beta/gamma_crystallin"/>
</dbReference>
<feature type="domain" description="Beta/gamma crystallin 'Greek key'" evidence="4">
    <location>
        <begin position="1663"/>
        <end position="1706"/>
    </location>
</feature>
<dbReference type="SMART" id="SM00458">
    <property type="entry name" value="RICIN"/>
    <property type="match status" value="1"/>
</dbReference>
<sequence length="1931" mass="215277">MPAESPPLPPPPPPPLPPPPPPPAAALARRLRRGGPHRHQGGPQRSWPPRRARPPPPPAPLCPRCRRPGPPPRDAQPGMARRGRLQRLFGRGQQDEPEPQPQPQPEGAAAAVAERRPAFPPWRPRRRRRKEPPPEPPRYYDISGRRYTVQENQLPSVICPHAYVIPAISMSTASLPAALRKSTSQFPDCSREEHKKKPVLERLGNLFGTGKRKNVKSSLDHTSHWKGERLVLPHKVQPIYCRHIKEGPEALPVQKQVRNGSGVSETQEYNFGGEVGSPYHDTISEWSGRGVSSDSEWSPDWSSSSETIKNSFFESSLNVEALEPEKESVTDINNSTTPDFIKSLRNLSSEDLEKSILSHKQLVNTWVSEEPGHATPKDLPYKLETVASERPHSARVLTVDIYLRKSDELLNEPVTVISEESCGDSDTMDKKSANKRSGKRRKSQSSSDIPNGERNQTENTAREDSVFEDDVPSEVFSDKVINSERKLKSPQQTPERNSFSPGNNPDLKVVSSHKGTSKNETDKAKQQISTTTPTRRRSYKKNQLDAVPTSPTGLKSQIKDYSSKRQPLASTESTPMTKRTSVEKGTTPGAFGEDSLESPKASLADKTENNALASAEGRNETKTGKHGNDSDGRAFSRTDGIKNGDLCMSAERQTSSDLDSLKLKSLDASKIVTTKISLPAKPKNVELNFKAPTNQDSLESEQDTLEKPVNKTNSSIANKISLFENKCANQSQRPPDISASKNSTVPSTFVGRAKLKFGKQPKESELPDKTLNKQNSRQKIFENGTSEKESTVELKGKNEEVSAPHEDVGKATELKVKAAISLFNQSSKIDASGVSLKHLDPELTTAKKESSPFKLSLLSPVKSESAQDNSSQRNNTSSEFPRNEEKVLSDTEVLSPTSDDKCPLQSPQVSKSEPQKMENGDKKAKPGDLSSEALQQDDSSLGNILVSEHNNDAQMSPGKTYNGSAEDDSIFDSPTDMKKFAETIKNLDSSVCLPQKKKRSKLPKSPAPHFAMPPIHEDNLEKVFDPSVFTFGLGLRREKTQDLLPTQQIKMQSLETIARVRPKRASTEQSIIFKALQSCNRDEPAFTQEINGKEINDGTDGEVKRSRLEKSSLFSSLLSSTSKEKFLNPSVTSVNNTTAFTAESSGVPSLQQDVPGPFSMPQKSECLSDMKFPSYVEKYMQPDSTKKELSLPMPNYGNPEKSFSSWLGTSRYESNVPTGLLDVDALSRNGQTKINPRPGKLVIYCESDYQENGIEVFHDVVDCSSWVLSPTILVKVVRGCWILYEKPNFEGPSVPLEEGELELSDVWGASTSEEQNECKSLKPVVIGSIRHVVKDYRVSRIDLYTEPEGLGIVTSFFDDTEETGVFGTTQKTCSIKVHWGIWLIYEEPGFQGVPLMLEPGEYPNLAFWEKKEAYIRSMRPLKMGGRKVESAGEPKVVIYEKPFFEGRHVEVESEIFMLNDKESEEKTSLPLTSVGSMKVLGGIWVAYEKPGFEGHQYLLEEGAYRDWTDWGGYDEELQSLRPIVGDFTSSHMIMYSEKDFGSKGSNINVLGIISNLKDTGYGLRTQSINVLSGVWVAYENPDFTGEQYILDKGLYPSIEAWGGKNCKISSVQPIVMDIVGSERGKVKVQLFSEPEFKGNCQIFGKNTRCIDSFAVKSSKVLCGSCIVFDQEEFSGNQYVLEEGIYPDLMAMGCSPQTVLKSLRIINTELSEPCIALFEKVHFQGKKIEFSTEILNLQFLGYNPRIASVQVLGGIWVIYEHSNYRGRQMFLSPNEIPDWYKLSGCRQIGSLRPLLQKRVYFRLRNKETGKFVSTDGNLDNLNLLRIQVAEDTDSEDQIWVYQDGFIRCRMAEDCCLTIVGNLITPGSKLGLSFERNEDKQYWHISPDGRIYSKMKPKLVLDIKGGTQYDRDHVVVNTVNEERLTQCWEPLIV</sequence>
<dbReference type="InterPro" id="IPR050252">
    <property type="entry name" value="Beta/Gamma-Crystallin"/>
</dbReference>
<keyword evidence="2" id="KW-0677">Repeat</keyword>
<evidence type="ECO:0000313" key="5">
    <source>
        <dbReference type="Ensembl" id="ENSABRP00000003034.1"/>
    </source>
</evidence>
<evidence type="ECO:0000259" key="4">
    <source>
        <dbReference type="PROSITE" id="PS50915"/>
    </source>
</evidence>
<feature type="compositionally biased region" description="Basic and acidic residues" evidence="3">
    <location>
        <begin position="617"/>
        <end position="642"/>
    </location>
</feature>
<feature type="compositionally biased region" description="Basic and acidic residues" evidence="3">
    <location>
        <begin position="785"/>
        <end position="808"/>
    </location>
</feature>
<dbReference type="Gene3D" id="2.80.10.50">
    <property type="match status" value="1"/>
</dbReference>
<feature type="domain" description="Beta/gamma crystallin 'Greek key'" evidence="4">
    <location>
        <begin position="1573"/>
        <end position="1615"/>
    </location>
</feature>
<feature type="region of interest" description="Disordered" evidence="3">
    <location>
        <begin position="844"/>
        <end position="940"/>
    </location>
</feature>
<evidence type="ECO:0000256" key="3">
    <source>
        <dbReference type="SAM" id="MobiDB-lite"/>
    </source>
</evidence>
<feature type="domain" description="Beta/gamma crystallin 'Greek key'" evidence="4">
    <location>
        <begin position="1380"/>
        <end position="1422"/>
    </location>
</feature>
<accession>A0A8B9BEC5</accession>
<evidence type="ECO:0000313" key="6">
    <source>
        <dbReference type="Proteomes" id="UP000694426"/>
    </source>
</evidence>
<dbReference type="PROSITE" id="PS50915">
    <property type="entry name" value="CRYSTALLIN_BETA_GAMMA"/>
    <property type="match status" value="8"/>
</dbReference>
<protein>
    <submittedName>
        <fullName evidence="5">Crystallin beta-gamma domain containing 1</fullName>
    </submittedName>
</protein>
<keyword evidence="6" id="KW-1185">Reference proteome</keyword>
<dbReference type="Pfam" id="PF00652">
    <property type="entry name" value="Ricin_B_lectin"/>
    <property type="match status" value="1"/>
</dbReference>
<dbReference type="GeneTree" id="ENSGT00940000155695"/>
<gene>
    <name evidence="5" type="primary">CRYBG1</name>
</gene>
<feature type="compositionally biased region" description="Polar residues" evidence="3">
    <location>
        <begin position="862"/>
        <end position="880"/>
    </location>
</feature>
<feature type="compositionally biased region" description="Basic residues" evidence="3">
    <location>
        <begin position="29"/>
        <end position="40"/>
    </location>
</feature>
<evidence type="ECO:0000256" key="1">
    <source>
        <dbReference type="ARBA" id="ARBA00009646"/>
    </source>
</evidence>
<feature type="compositionally biased region" description="Low complexity" evidence="3">
    <location>
        <begin position="292"/>
        <end position="306"/>
    </location>
</feature>
<dbReference type="CDD" id="cd23464">
    <property type="entry name" value="beta-trefoil_Ricin_CRYBG1"/>
    <property type="match status" value="1"/>
</dbReference>
<dbReference type="PROSITE" id="PS50231">
    <property type="entry name" value="RICIN_B_LECTIN"/>
    <property type="match status" value="1"/>
</dbReference>
<dbReference type="Gene3D" id="2.60.20.10">
    <property type="entry name" value="Crystallins"/>
    <property type="match status" value="6"/>
</dbReference>
<dbReference type="Pfam" id="PF00030">
    <property type="entry name" value="Crystall"/>
    <property type="match status" value="6"/>
</dbReference>